<dbReference type="EMBL" id="CP066831">
    <property type="protein sequence ID" value="QQM43606.1"/>
    <property type="molecule type" value="Genomic_DNA"/>
</dbReference>
<feature type="compositionally biased region" description="Basic and acidic residues" evidence="1">
    <location>
        <begin position="91"/>
        <end position="108"/>
    </location>
</feature>
<dbReference type="InterPro" id="IPR036366">
    <property type="entry name" value="PGBDSf"/>
</dbReference>
<dbReference type="AlphaFoldDB" id="A0A7T7REF6"/>
<keyword evidence="2" id="KW-0472">Membrane</keyword>
<feature type="domain" description="Peptidoglycan binding-like" evidence="3">
    <location>
        <begin position="305"/>
        <end position="362"/>
    </location>
</feature>
<keyword evidence="2" id="KW-1133">Transmembrane helix</keyword>
<feature type="compositionally biased region" description="Basic and acidic residues" evidence="1">
    <location>
        <begin position="353"/>
        <end position="369"/>
    </location>
</feature>
<accession>A0A7T7REF6</accession>
<evidence type="ECO:0000313" key="4">
    <source>
        <dbReference type="EMBL" id="QQM43606.1"/>
    </source>
</evidence>
<keyword evidence="5" id="KW-1185">Reference proteome</keyword>
<feature type="compositionally biased region" description="Basic and acidic residues" evidence="1">
    <location>
        <begin position="292"/>
        <end position="304"/>
    </location>
</feature>
<feature type="compositionally biased region" description="Low complexity" evidence="1">
    <location>
        <begin position="65"/>
        <end position="74"/>
    </location>
</feature>
<feature type="transmembrane region" description="Helical" evidence="2">
    <location>
        <begin position="179"/>
        <end position="203"/>
    </location>
</feature>
<evidence type="ECO:0000256" key="2">
    <source>
        <dbReference type="SAM" id="Phobius"/>
    </source>
</evidence>
<reference evidence="4 5" key="1">
    <citation type="submission" date="2020-12" db="EMBL/GenBank/DDBJ databases">
        <title>A novel species.</title>
        <authorList>
            <person name="Li K."/>
        </authorList>
    </citation>
    <scope>NUCLEOTIDE SEQUENCE [LARGE SCALE GENOMIC DNA]</scope>
    <source>
        <strain evidence="4 5">ZYC-3</strain>
    </source>
</reference>
<feature type="compositionally biased region" description="Low complexity" evidence="1">
    <location>
        <begin position="227"/>
        <end position="262"/>
    </location>
</feature>
<dbReference type="Gene3D" id="1.10.101.10">
    <property type="entry name" value="PGBD-like superfamily/PGBD"/>
    <property type="match status" value="1"/>
</dbReference>
<feature type="region of interest" description="Disordered" evidence="1">
    <location>
        <begin position="342"/>
        <end position="369"/>
    </location>
</feature>
<organism evidence="4 5">
    <name type="scientific">Streptomyces liliifuscus</name>
    <dbReference type="NCBI Taxonomy" id="2797636"/>
    <lineage>
        <taxon>Bacteria</taxon>
        <taxon>Bacillati</taxon>
        <taxon>Actinomycetota</taxon>
        <taxon>Actinomycetes</taxon>
        <taxon>Kitasatosporales</taxon>
        <taxon>Streptomycetaceae</taxon>
        <taxon>Streptomyces</taxon>
    </lineage>
</organism>
<feature type="region of interest" description="Disordered" evidence="1">
    <location>
        <begin position="1"/>
        <end position="21"/>
    </location>
</feature>
<dbReference type="KEGG" id="slf:JEQ17_32275"/>
<dbReference type="Proteomes" id="UP000595636">
    <property type="component" value="Chromosome"/>
</dbReference>
<feature type="compositionally biased region" description="Low complexity" evidence="1">
    <location>
        <begin position="269"/>
        <end position="287"/>
    </location>
</feature>
<feature type="region of interest" description="Disordered" evidence="1">
    <location>
        <begin position="55"/>
        <end position="176"/>
    </location>
</feature>
<evidence type="ECO:0000313" key="5">
    <source>
        <dbReference type="Proteomes" id="UP000595636"/>
    </source>
</evidence>
<evidence type="ECO:0000259" key="3">
    <source>
        <dbReference type="Pfam" id="PF01471"/>
    </source>
</evidence>
<dbReference type="RefSeq" id="WP_200398472.1">
    <property type="nucleotide sequence ID" value="NZ_CP066831.1"/>
</dbReference>
<proteinExistence type="predicted"/>
<dbReference type="InterPro" id="IPR002477">
    <property type="entry name" value="Peptidoglycan-bd-like"/>
</dbReference>
<sequence length="369" mass="38609">MNDRNGHICPECGAPWESGGSPTCDCGRRAADALLETRSAEAAAAEDFDPLRIRPYVDLAPPTPEAADSAASATPEPPAGTPGAPAADGTAYEHGRGHEHEHGYEQGYDHGYGYGAPSEPPPTSEMHEREPADAAATAQLPRATALPHSPSPDRSLFEEAHRLDPAEEPTEGTGRRRRFALVGAGATAAVVAAAGFASGLFSYDAPSRESAAPDDIRASVPDATLDEPSPSVSESPTRSPSPSPTESSSASATPSPTRSTASPAPPRPTATTRAPSTGAPTPTTSRPSTPPEKAEPVTLRRGDEGPEVTELQQRLQQVALFAGTPDGDYDNKTETAVRNYQLTRGINNEDAGTYDKETRTRLESETTEP</sequence>
<feature type="compositionally biased region" description="Low complexity" evidence="1">
    <location>
        <begin position="133"/>
        <end position="147"/>
    </location>
</feature>
<dbReference type="SUPFAM" id="SSF47090">
    <property type="entry name" value="PGBD-like"/>
    <property type="match status" value="1"/>
</dbReference>
<dbReference type="InterPro" id="IPR036365">
    <property type="entry name" value="PGBD-like_sf"/>
</dbReference>
<protein>
    <submittedName>
        <fullName evidence="4">Peptidoglycan-binding protein</fullName>
    </submittedName>
</protein>
<feature type="compositionally biased region" description="Basic and acidic residues" evidence="1">
    <location>
        <begin position="155"/>
        <end position="165"/>
    </location>
</feature>
<dbReference type="Pfam" id="PF01471">
    <property type="entry name" value="PG_binding_1"/>
    <property type="match status" value="1"/>
</dbReference>
<evidence type="ECO:0000256" key="1">
    <source>
        <dbReference type="SAM" id="MobiDB-lite"/>
    </source>
</evidence>
<gene>
    <name evidence="4" type="ORF">JEQ17_32275</name>
</gene>
<feature type="region of interest" description="Disordered" evidence="1">
    <location>
        <begin position="203"/>
        <end position="309"/>
    </location>
</feature>
<keyword evidence="2" id="KW-0812">Transmembrane</keyword>
<name>A0A7T7REF6_9ACTN</name>
<feature type="compositionally biased region" description="Low complexity" evidence="1">
    <location>
        <begin position="81"/>
        <end position="90"/>
    </location>
</feature>